<dbReference type="Proteomes" id="UP000886501">
    <property type="component" value="Unassembled WGS sequence"/>
</dbReference>
<gene>
    <name evidence="1" type="ORF">BDM02DRAFT_3108935</name>
</gene>
<organism evidence="1 2">
    <name type="scientific">Thelephora ganbajun</name>
    <name type="common">Ganba fungus</name>
    <dbReference type="NCBI Taxonomy" id="370292"/>
    <lineage>
        <taxon>Eukaryota</taxon>
        <taxon>Fungi</taxon>
        <taxon>Dikarya</taxon>
        <taxon>Basidiomycota</taxon>
        <taxon>Agaricomycotina</taxon>
        <taxon>Agaricomycetes</taxon>
        <taxon>Thelephorales</taxon>
        <taxon>Thelephoraceae</taxon>
        <taxon>Thelephora</taxon>
    </lineage>
</organism>
<evidence type="ECO:0000313" key="1">
    <source>
        <dbReference type="EMBL" id="KAF9652798.1"/>
    </source>
</evidence>
<evidence type="ECO:0000313" key="2">
    <source>
        <dbReference type="Proteomes" id="UP000886501"/>
    </source>
</evidence>
<accession>A0ACB6ZTK9</accession>
<reference evidence="1" key="1">
    <citation type="submission" date="2019-10" db="EMBL/GenBank/DDBJ databases">
        <authorList>
            <consortium name="DOE Joint Genome Institute"/>
            <person name="Kuo A."/>
            <person name="Miyauchi S."/>
            <person name="Kiss E."/>
            <person name="Drula E."/>
            <person name="Kohler A."/>
            <person name="Sanchez-Garcia M."/>
            <person name="Andreopoulos B."/>
            <person name="Barry K.W."/>
            <person name="Bonito G."/>
            <person name="Buee M."/>
            <person name="Carver A."/>
            <person name="Chen C."/>
            <person name="Cichocki N."/>
            <person name="Clum A."/>
            <person name="Culley D."/>
            <person name="Crous P.W."/>
            <person name="Fauchery L."/>
            <person name="Girlanda M."/>
            <person name="Hayes R."/>
            <person name="Keri Z."/>
            <person name="Labutti K."/>
            <person name="Lipzen A."/>
            <person name="Lombard V."/>
            <person name="Magnuson J."/>
            <person name="Maillard F."/>
            <person name="Morin E."/>
            <person name="Murat C."/>
            <person name="Nolan M."/>
            <person name="Ohm R."/>
            <person name="Pangilinan J."/>
            <person name="Pereira M."/>
            <person name="Perotto S."/>
            <person name="Peter M."/>
            <person name="Riley R."/>
            <person name="Sitrit Y."/>
            <person name="Stielow B."/>
            <person name="Szollosi G."/>
            <person name="Zifcakova L."/>
            <person name="Stursova M."/>
            <person name="Spatafora J.W."/>
            <person name="Tedersoo L."/>
            <person name="Vaario L.-M."/>
            <person name="Yamada A."/>
            <person name="Yan M."/>
            <person name="Wang P."/>
            <person name="Xu J."/>
            <person name="Bruns T."/>
            <person name="Baldrian P."/>
            <person name="Vilgalys R."/>
            <person name="Henrissat B."/>
            <person name="Grigoriev I.V."/>
            <person name="Hibbett D."/>
            <person name="Nagy L.G."/>
            <person name="Martin F.M."/>
        </authorList>
    </citation>
    <scope>NUCLEOTIDE SEQUENCE</scope>
    <source>
        <strain evidence="1">P2</strain>
    </source>
</reference>
<dbReference type="EMBL" id="MU117967">
    <property type="protein sequence ID" value="KAF9652798.1"/>
    <property type="molecule type" value="Genomic_DNA"/>
</dbReference>
<sequence>MVADSSAHGIGHPNQDGRCGVTIKYEFLSRVDGSARFGLDDVHVLASVSGPIEVRLAAENSTKATFEVSVRPLTSIPGTDAKALGATIKSLLTPSLLLTRHPRTLIQLVVQPLSPSLVGSPKAIPSFHPGIAAASINASSLALMNASVIMKGVVCAVAVARTSSGELILNPTTDQLASSTASGCFAFILAAAESSSDRLHVSEVWSNWQSSLGFDVTEMFEAREMAQQGARNVWGLMKESVGSVGVDRSGDGEVEVEVADRLAEGGGDEDKMEI</sequence>
<reference evidence="1" key="2">
    <citation type="journal article" date="2020" name="Nat. Commun.">
        <title>Large-scale genome sequencing of mycorrhizal fungi provides insights into the early evolution of symbiotic traits.</title>
        <authorList>
            <person name="Miyauchi S."/>
            <person name="Kiss E."/>
            <person name="Kuo A."/>
            <person name="Drula E."/>
            <person name="Kohler A."/>
            <person name="Sanchez-Garcia M."/>
            <person name="Morin E."/>
            <person name="Andreopoulos B."/>
            <person name="Barry K.W."/>
            <person name="Bonito G."/>
            <person name="Buee M."/>
            <person name="Carver A."/>
            <person name="Chen C."/>
            <person name="Cichocki N."/>
            <person name="Clum A."/>
            <person name="Culley D."/>
            <person name="Crous P.W."/>
            <person name="Fauchery L."/>
            <person name="Girlanda M."/>
            <person name="Hayes R.D."/>
            <person name="Keri Z."/>
            <person name="LaButti K."/>
            <person name="Lipzen A."/>
            <person name="Lombard V."/>
            <person name="Magnuson J."/>
            <person name="Maillard F."/>
            <person name="Murat C."/>
            <person name="Nolan M."/>
            <person name="Ohm R.A."/>
            <person name="Pangilinan J."/>
            <person name="Pereira M.F."/>
            <person name="Perotto S."/>
            <person name="Peter M."/>
            <person name="Pfister S."/>
            <person name="Riley R."/>
            <person name="Sitrit Y."/>
            <person name="Stielow J.B."/>
            <person name="Szollosi G."/>
            <person name="Zifcakova L."/>
            <person name="Stursova M."/>
            <person name="Spatafora J.W."/>
            <person name="Tedersoo L."/>
            <person name="Vaario L.M."/>
            <person name="Yamada A."/>
            <person name="Yan M."/>
            <person name="Wang P."/>
            <person name="Xu J."/>
            <person name="Bruns T."/>
            <person name="Baldrian P."/>
            <person name="Vilgalys R."/>
            <person name="Dunand C."/>
            <person name="Henrissat B."/>
            <person name="Grigoriev I.V."/>
            <person name="Hibbett D."/>
            <person name="Nagy L.G."/>
            <person name="Martin F.M."/>
        </authorList>
    </citation>
    <scope>NUCLEOTIDE SEQUENCE</scope>
    <source>
        <strain evidence="1">P2</strain>
    </source>
</reference>
<comment type="caution">
    <text evidence="1">The sequence shown here is derived from an EMBL/GenBank/DDBJ whole genome shotgun (WGS) entry which is preliminary data.</text>
</comment>
<name>A0ACB6ZTK9_THEGA</name>
<keyword evidence="2" id="KW-1185">Reference proteome</keyword>
<proteinExistence type="predicted"/>
<protein>
    <submittedName>
        <fullName evidence="1">Uncharacterized protein</fullName>
    </submittedName>
</protein>